<evidence type="ECO:0000313" key="2">
    <source>
        <dbReference type="EMBL" id="KAF1957345.1"/>
    </source>
</evidence>
<sequence>MQAVRLDQLISSTSWPYRLLHIPSMTSYIRQGERTYNGIDSPDYNIISYTWGYYMDSTRNEPQLDARGIDWPISLITASHFTAENFRSALQRVAQGVKFRCDWVWVDVACIPQPHDDESEEAKRIRGEEIGRQVEIFHTAKETFVWLCSMTSKNLASSPRGPQTFDDFLMHLNKG</sequence>
<name>A0A6A5TXG4_9PLEO</name>
<dbReference type="PANTHER" id="PTHR24148:SF64">
    <property type="entry name" value="HETEROKARYON INCOMPATIBILITY DOMAIN-CONTAINING PROTEIN"/>
    <property type="match status" value="1"/>
</dbReference>
<dbReference type="InterPro" id="IPR010730">
    <property type="entry name" value="HET"/>
</dbReference>
<evidence type="ECO:0000313" key="3">
    <source>
        <dbReference type="Proteomes" id="UP000800035"/>
    </source>
</evidence>
<dbReference type="PANTHER" id="PTHR24148">
    <property type="entry name" value="ANKYRIN REPEAT DOMAIN-CONTAINING PROTEIN 39 HOMOLOG-RELATED"/>
    <property type="match status" value="1"/>
</dbReference>
<organism evidence="2 3">
    <name type="scientific">Byssothecium circinans</name>
    <dbReference type="NCBI Taxonomy" id="147558"/>
    <lineage>
        <taxon>Eukaryota</taxon>
        <taxon>Fungi</taxon>
        <taxon>Dikarya</taxon>
        <taxon>Ascomycota</taxon>
        <taxon>Pezizomycotina</taxon>
        <taxon>Dothideomycetes</taxon>
        <taxon>Pleosporomycetidae</taxon>
        <taxon>Pleosporales</taxon>
        <taxon>Massarineae</taxon>
        <taxon>Massarinaceae</taxon>
        <taxon>Byssothecium</taxon>
    </lineage>
</organism>
<feature type="domain" description="Heterokaryon incompatibility" evidence="1">
    <location>
        <begin position="44"/>
        <end position="155"/>
    </location>
</feature>
<dbReference type="OrthoDB" id="2157530at2759"/>
<accession>A0A6A5TXG4</accession>
<evidence type="ECO:0000259" key="1">
    <source>
        <dbReference type="Pfam" id="PF06985"/>
    </source>
</evidence>
<keyword evidence="3" id="KW-1185">Reference proteome</keyword>
<dbReference type="Proteomes" id="UP000800035">
    <property type="component" value="Unassembled WGS sequence"/>
</dbReference>
<reference evidence="2" key="1">
    <citation type="journal article" date="2020" name="Stud. Mycol.">
        <title>101 Dothideomycetes genomes: a test case for predicting lifestyles and emergence of pathogens.</title>
        <authorList>
            <person name="Haridas S."/>
            <person name="Albert R."/>
            <person name="Binder M."/>
            <person name="Bloem J."/>
            <person name="Labutti K."/>
            <person name="Salamov A."/>
            <person name="Andreopoulos B."/>
            <person name="Baker S."/>
            <person name="Barry K."/>
            <person name="Bills G."/>
            <person name="Bluhm B."/>
            <person name="Cannon C."/>
            <person name="Castanera R."/>
            <person name="Culley D."/>
            <person name="Daum C."/>
            <person name="Ezra D."/>
            <person name="Gonzalez J."/>
            <person name="Henrissat B."/>
            <person name="Kuo A."/>
            <person name="Liang C."/>
            <person name="Lipzen A."/>
            <person name="Lutzoni F."/>
            <person name="Magnuson J."/>
            <person name="Mondo S."/>
            <person name="Nolan M."/>
            <person name="Ohm R."/>
            <person name="Pangilinan J."/>
            <person name="Park H.-J."/>
            <person name="Ramirez L."/>
            <person name="Alfaro M."/>
            <person name="Sun H."/>
            <person name="Tritt A."/>
            <person name="Yoshinaga Y."/>
            <person name="Zwiers L.-H."/>
            <person name="Turgeon B."/>
            <person name="Goodwin S."/>
            <person name="Spatafora J."/>
            <person name="Crous P."/>
            <person name="Grigoriev I."/>
        </authorList>
    </citation>
    <scope>NUCLEOTIDE SEQUENCE</scope>
    <source>
        <strain evidence="2">CBS 675.92</strain>
    </source>
</reference>
<dbReference type="InterPro" id="IPR052895">
    <property type="entry name" value="HetReg/Transcr_Mod"/>
</dbReference>
<gene>
    <name evidence="2" type="ORF">CC80DRAFT_560530</name>
</gene>
<feature type="non-terminal residue" evidence="2">
    <location>
        <position position="175"/>
    </location>
</feature>
<dbReference type="EMBL" id="ML976989">
    <property type="protein sequence ID" value="KAF1957345.1"/>
    <property type="molecule type" value="Genomic_DNA"/>
</dbReference>
<dbReference type="AlphaFoldDB" id="A0A6A5TXG4"/>
<proteinExistence type="predicted"/>
<protein>
    <recommendedName>
        <fullName evidence="1">Heterokaryon incompatibility domain-containing protein</fullName>
    </recommendedName>
</protein>
<dbReference type="Pfam" id="PF06985">
    <property type="entry name" value="HET"/>
    <property type="match status" value="1"/>
</dbReference>